<organism evidence="1 2">
    <name type="scientific">Vibrio tapetis subsp. tapetis</name>
    <dbReference type="NCBI Taxonomy" id="1671868"/>
    <lineage>
        <taxon>Bacteria</taxon>
        <taxon>Pseudomonadati</taxon>
        <taxon>Pseudomonadota</taxon>
        <taxon>Gammaproteobacteria</taxon>
        <taxon>Vibrionales</taxon>
        <taxon>Vibrionaceae</taxon>
        <taxon>Vibrio</taxon>
    </lineage>
</organism>
<dbReference type="PANTHER" id="PTHR34472:SF1">
    <property type="entry name" value="SULFUR CARRIER PROTEIN THIS"/>
    <property type="match status" value="1"/>
</dbReference>
<dbReference type="KEGG" id="vta:A3229"/>
<dbReference type="InterPro" id="IPR012675">
    <property type="entry name" value="Beta-grasp_dom_sf"/>
</dbReference>
<accession>A0A2N8ZH36</accession>
<dbReference type="Proteomes" id="UP000235828">
    <property type="component" value="Chromosome A"/>
</dbReference>
<evidence type="ECO:0000313" key="2">
    <source>
        <dbReference type="Proteomes" id="UP000235828"/>
    </source>
</evidence>
<dbReference type="Gene3D" id="3.10.20.30">
    <property type="match status" value="1"/>
</dbReference>
<dbReference type="InterPro" id="IPR016155">
    <property type="entry name" value="Mopterin_synth/thiamin_S_b"/>
</dbReference>
<reference evidence="1 2" key="1">
    <citation type="submission" date="2017-10" db="EMBL/GenBank/DDBJ databases">
        <authorList>
            <person name="Banno H."/>
            <person name="Chua N.-H."/>
        </authorList>
    </citation>
    <scope>NUCLEOTIDE SEQUENCE [LARGE SCALE GENOMIC DNA]</scope>
    <source>
        <strain evidence="1">Vibrio tapetis CECT4600</strain>
    </source>
</reference>
<protein>
    <submittedName>
        <fullName evidence="1">Sulphur carrier protein</fullName>
    </submittedName>
</protein>
<dbReference type="SUPFAM" id="SSF54285">
    <property type="entry name" value="MoaD/ThiS"/>
    <property type="match status" value="1"/>
</dbReference>
<dbReference type="AlphaFoldDB" id="A0A2N8ZH36"/>
<dbReference type="RefSeq" id="WP_231897813.1">
    <property type="nucleotide sequence ID" value="NZ_LT960611.1"/>
</dbReference>
<dbReference type="InterPro" id="IPR010035">
    <property type="entry name" value="Thi_S"/>
</dbReference>
<gene>
    <name evidence="1" type="primary">thiS</name>
    <name evidence="1" type="ORF">VTAP4600_A3229</name>
</gene>
<dbReference type="InterPro" id="IPR003749">
    <property type="entry name" value="ThiS/MoaD-like"/>
</dbReference>
<dbReference type="CDD" id="cd00565">
    <property type="entry name" value="Ubl_ThiS"/>
    <property type="match status" value="1"/>
</dbReference>
<name>A0A2N8ZH36_9VIBR</name>
<sequence>MSIEIVINGKPVALTGVLLVEEMLEKLELSSSGCALAINGDIIPRGQWRDVSVNQGDEISLFQAIAGG</sequence>
<keyword evidence="2" id="KW-1185">Reference proteome</keyword>
<dbReference type="EMBL" id="LT960611">
    <property type="protein sequence ID" value="SON51195.1"/>
    <property type="molecule type" value="Genomic_DNA"/>
</dbReference>
<dbReference type="NCBIfam" id="TIGR01683">
    <property type="entry name" value="thiS"/>
    <property type="match status" value="1"/>
</dbReference>
<evidence type="ECO:0000313" key="1">
    <source>
        <dbReference type="EMBL" id="SON51195.1"/>
    </source>
</evidence>
<dbReference type="PANTHER" id="PTHR34472">
    <property type="entry name" value="SULFUR CARRIER PROTEIN THIS"/>
    <property type="match status" value="1"/>
</dbReference>
<dbReference type="Pfam" id="PF02597">
    <property type="entry name" value="ThiS"/>
    <property type="match status" value="1"/>
</dbReference>
<proteinExistence type="predicted"/>